<dbReference type="GO" id="GO:0003852">
    <property type="term" value="F:2-isopropylmalate synthase activity"/>
    <property type="evidence" value="ECO:0007669"/>
    <property type="project" value="UniProtKB-UniRule"/>
</dbReference>
<feature type="binding site" evidence="13">
    <location>
        <position position="40"/>
    </location>
    <ligand>
        <name>Mg(2+)</name>
        <dbReference type="ChEBI" id="CHEBI:18420"/>
    </ligand>
</feature>
<evidence type="ECO:0000256" key="2">
    <source>
        <dbReference type="ARBA" id="ARBA00004689"/>
    </source>
</evidence>
<feature type="domain" description="HTH araC/xylS-type" evidence="14">
    <location>
        <begin position="564"/>
        <end position="661"/>
    </location>
</feature>
<dbReference type="InterPro" id="IPR039371">
    <property type="entry name" value="LeuA_N_DRE-TIM"/>
</dbReference>
<dbReference type="CDD" id="cd07942">
    <property type="entry name" value="DRE_TIM_LeuA"/>
    <property type="match status" value="1"/>
</dbReference>
<comment type="pathway">
    <text evidence="2 13">Amino-acid biosynthesis; L-leucine biosynthesis; L-leucine from 3-methyl-2-oxobutanoate: step 1/4.</text>
</comment>
<keyword evidence="13" id="KW-0963">Cytoplasm</keyword>
<evidence type="ECO:0000259" key="15">
    <source>
        <dbReference type="PROSITE" id="PS50991"/>
    </source>
</evidence>
<dbReference type="GO" id="GO:0000287">
    <property type="term" value="F:magnesium ion binding"/>
    <property type="evidence" value="ECO:0007669"/>
    <property type="project" value="UniProtKB-UniRule"/>
</dbReference>
<dbReference type="InterPro" id="IPR018060">
    <property type="entry name" value="HTH_AraC"/>
</dbReference>
<dbReference type="PROSITE" id="PS01124">
    <property type="entry name" value="HTH_ARAC_FAMILY_2"/>
    <property type="match status" value="1"/>
</dbReference>
<proteinExistence type="inferred from homology"/>
<dbReference type="AlphaFoldDB" id="A0A6N9JUZ6"/>
<dbReference type="SUPFAM" id="SSF110921">
    <property type="entry name" value="2-isopropylmalate synthase LeuA, allosteric (dimerisation) domain"/>
    <property type="match status" value="1"/>
</dbReference>
<dbReference type="UniPathway" id="UPA00048">
    <property type="reaction ID" value="UER00070"/>
</dbReference>
<keyword evidence="9" id="KW-0805">Transcription regulation</keyword>
<evidence type="ECO:0000256" key="5">
    <source>
        <dbReference type="ARBA" id="ARBA00022430"/>
    </source>
</evidence>
<dbReference type="GO" id="GO:0003700">
    <property type="term" value="F:DNA-binding transcription factor activity"/>
    <property type="evidence" value="ECO:0007669"/>
    <property type="project" value="InterPro"/>
</dbReference>
<protein>
    <recommendedName>
        <fullName evidence="4 13">2-isopropylmalate synthase</fullName>
        <ecNumber evidence="4 13">2.3.3.13</ecNumber>
    </recommendedName>
    <alternativeName>
        <fullName evidence="13">Alpha-IPM synthase</fullName>
    </alternativeName>
    <alternativeName>
        <fullName evidence="13">Alpha-isopropylmalate synthase</fullName>
    </alternativeName>
</protein>
<evidence type="ECO:0000256" key="13">
    <source>
        <dbReference type="HAMAP-Rule" id="MF_00572"/>
    </source>
</evidence>
<dbReference type="InterPro" id="IPR018062">
    <property type="entry name" value="HTH_AraC-typ_CS"/>
</dbReference>
<gene>
    <name evidence="13" type="primary">leuA</name>
    <name evidence="16" type="ORF">GT576_07020</name>
</gene>
<dbReference type="InterPro" id="IPR000891">
    <property type="entry name" value="PYR_CT"/>
</dbReference>
<dbReference type="Pfam" id="PF08502">
    <property type="entry name" value="LeuA_dimer"/>
    <property type="match status" value="1"/>
</dbReference>
<dbReference type="GO" id="GO:0009098">
    <property type="term" value="P:L-leucine biosynthetic process"/>
    <property type="evidence" value="ECO:0007669"/>
    <property type="project" value="UniProtKB-UniRule"/>
</dbReference>
<evidence type="ECO:0000256" key="12">
    <source>
        <dbReference type="ARBA" id="ARBA00023304"/>
    </source>
</evidence>
<evidence type="ECO:0000313" key="17">
    <source>
        <dbReference type="Proteomes" id="UP000449249"/>
    </source>
</evidence>
<dbReference type="Pfam" id="PF00682">
    <property type="entry name" value="HMGL-like"/>
    <property type="match status" value="1"/>
</dbReference>
<keyword evidence="10" id="KW-0238">DNA-binding</keyword>
<keyword evidence="8 13" id="KW-0479">Metal-binding</keyword>
<keyword evidence="11" id="KW-0804">Transcription</keyword>
<dbReference type="PROSITE" id="PS00041">
    <property type="entry name" value="HTH_ARAC_FAMILY_1"/>
    <property type="match status" value="1"/>
</dbReference>
<evidence type="ECO:0000259" key="14">
    <source>
        <dbReference type="PROSITE" id="PS01124"/>
    </source>
</evidence>
<dbReference type="Gene3D" id="1.10.10.60">
    <property type="entry name" value="Homeodomain-like"/>
    <property type="match status" value="2"/>
</dbReference>
<comment type="similarity">
    <text evidence="3 13">Belongs to the alpha-IPM synthase/homocitrate synthase family. LeuA type 2 subfamily.</text>
</comment>
<dbReference type="SMART" id="SM00917">
    <property type="entry name" value="LeuA_dimer"/>
    <property type="match status" value="1"/>
</dbReference>
<dbReference type="InterPro" id="IPR005668">
    <property type="entry name" value="IPM_Synthase"/>
</dbReference>
<dbReference type="SUPFAM" id="SSF51569">
    <property type="entry name" value="Aldolase"/>
    <property type="match status" value="1"/>
</dbReference>
<evidence type="ECO:0000256" key="8">
    <source>
        <dbReference type="ARBA" id="ARBA00022723"/>
    </source>
</evidence>
<dbReference type="EMBL" id="WWSH01000004">
    <property type="protein sequence ID" value="MZK10098.1"/>
    <property type="molecule type" value="Genomic_DNA"/>
</dbReference>
<dbReference type="InterPro" id="IPR054692">
    <property type="entry name" value="LeuA-like_post-cat"/>
</dbReference>
<comment type="function">
    <text evidence="13">Catalyzes the condensation of the acetyl group of acetyl-CoA with 3-methyl-2-oxobutanoate (2-ketoisovalerate) to form 3-carboxy-3-hydroxy-4-methylpentanoate (2-isopropylmalate).</text>
</comment>
<feature type="binding site" evidence="13">
    <location>
        <position position="279"/>
    </location>
    <ligand>
        <name>Mg(2+)</name>
        <dbReference type="ChEBI" id="CHEBI:18420"/>
    </ligand>
</feature>
<evidence type="ECO:0000256" key="6">
    <source>
        <dbReference type="ARBA" id="ARBA00022605"/>
    </source>
</evidence>
<dbReference type="InterPro" id="IPR036230">
    <property type="entry name" value="LeuA_allosteric_dom_sf"/>
</dbReference>
<dbReference type="HAMAP" id="MF_00572">
    <property type="entry name" value="LeuA_type2"/>
    <property type="match status" value="1"/>
</dbReference>
<organism evidence="16 17">
    <name type="scientific">Dorea longicatena</name>
    <dbReference type="NCBI Taxonomy" id="88431"/>
    <lineage>
        <taxon>Bacteria</taxon>
        <taxon>Bacillati</taxon>
        <taxon>Bacillota</taxon>
        <taxon>Clostridia</taxon>
        <taxon>Lachnospirales</taxon>
        <taxon>Lachnospiraceae</taxon>
        <taxon>Dorea</taxon>
    </lineage>
</organism>
<reference evidence="16 17" key="1">
    <citation type="journal article" date="2019" name="Nat. Med.">
        <title>A library of human gut bacterial isolates paired with longitudinal multiomics data enables mechanistic microbiome research.</title>
        <authorList>
            <person name="Poyet M."/>
            <person name="Groussin M."/>
            <person name="Gibbons S.M."/>
            <person name="Avila-Pacheco J."/>
            <person name="Jiang X."/>
            <person name="Kearney S.M."/>
            <person name="Perrotta A.R."/>
            <person name="Berdy B."/>
            <person name="Zhao S."/>
            <person name="Lieberman T.D."/>
            <person name="Swanson P.K."/>
            <person name="Smith M."/>
            <person name="Roesemann S."/>
            <person name="Alexander J.E."/>
            <person name="Rich S.A."/>
            <person name="Livny J."/>
            <person name="Vlamakis H."/>
            <person name="Clish C."/>
            <person name="Bullock K."/>
            <person name="Deik A."/>
            <person name="Scott J."/>
            <person name="Pierce K.A."/>
            <person name="Xavier R.J."/>
            <person name="Alm E.J."/>
        </authorList>
    </citation>
    <scope>NUCLEOTIDE SEQUENCE [LARGE SCALE GENOMIC DNA]</scope>
    <source>
        <strain evidence="16 17">BIOML-A1</strain>
    </source>
</reference>
<dbReference type="PROSITE" id="PS50991">
    <property type="entry name" value="PYR_CT"/>
    <property type="match status" value="1"/>
</dbReference>
<comment type="subcellular location">
    <subcellularLocation>
        <location evidence="13">Cytoplasm</location>
    </subcellularLocation>
</comment>
<keyword evidence="16" id="KW-0012">Acyltransferase</keyword>
<keyword evidence="7 13" id="KW-0808">Transferase</keyword>
<dbReference type="SUPFAM" id="SSF89000">
    <property type="entry name" value="post-HMGL domain-like"/>
    <property type="match status" value="1"/>
</dbReference>
<dbReference type="Pfam" id="PF22615">
    <property type="entry name" value="IPMS_D2"/>
    <property type="match status" value="1"/>
</dbReference>
<dbReference type="PANTHER" id="PTHR46911">
    <property type="match status" value="1"/>
</dbReference>
<evidence type="ECO:0000256" key="3">
    <source>
        <dbReference type="ARBA" id="ARBA00009767"/>
    </source>
</evidence>
<dbReference type="Pfam" id="PF12833">
    <property type="entry name" value="HTH_18"/>
    <property type="match status" value="1"/>
</dbReference>
<dbReference type="Gene3D" id="3.30.160.270">
    <property type="match status" value="1"/>
</dbReference>
<dbReference type="PRINTS" id="PR00032">
    <property type="entry name" value="HTHARAC"/>
</dbReference>
<comment type="subunit">
    <text evidence="13">Homodimer.</text>
</comment>
<dbReference type="InterPro" id="IPR002034">
    <property type="entry name" value="AIPM/Hcit_synth_CS"/>
</dbReference>
<dbReference type="SUPFAM" id="SSF46689">
    <property type="entry name" value="Homeodomain-like"/>
    <property type="match status" value="1"/>
</dbReference>
<sequence length="662" mass="75087">MKNYQKYEKSYFMPPEVTYDWAKKDSVEQPPKWCSVDLRDGNQALIEPMSLDEKLEFFQMLVDIGFKEIEVGFPAASETEYQFMRTLIEKDMIPDDVTVQVLTQAREHIIKRTFEAVKGAPHAVIHLYNSTSVAQREQVFRKDKEQVKQLAIDGAKLLLKLASETDGNFTFEYSPESFHGTEVDYAVEVCNAVLDVWQPTADNKAIINIPTTVENAMPHTFACQLEYVHKHLKHRENVVLSLHPHNDRGCGVATAELGILAGADRIEGTLFGNGERTGNVDIITLGMNMYSQGVDPGLDFSNMKKIRETYERLTRMQVYDRQPYSGDLVFTAFSGSHQDAIAKGMAWRDEKKCDKWTVPYLPIDPKDVGREYDSDVIRINSQSGKGGVNYILMHSHGINLPKAMREEVGYMVKDVSDKAHKELTPDWVYQIFSDHYINTKSIFHIDECHFKQVDGITAEVTINHAGESKVITSNGNGRLDAVSNAIKQYFNISYELSFYEEHSLTKGSSSKAVAYVGIICNGKTFWGVGIYPDIIRASIEALIVAVNKIEELGSADACTDARMIEIMNYVQANYIDITLDDLAEKFFLSKPYLSKYIKEKSGMTFGDLVKKIRMKKAKALLKSSNMTVENIAMSVGYQNVEHFNRLFKKAYDMTPMQFRNQK</sequence>
<dbReference type="EC" id="2.3.3.13" evidence="4 13"/>
<dbReference type="PROSITE" id="PS00816">
    <property type="entry name" value="AIPM_HOMOCIT_SYNTH_2"/>
    <property type="match status" value="1"/>
</dbReference>
<accession>A0A6N9JUZ6</accession>
<dbReference type="RefSeq" id="WP_161169997.1">
    <property type="nucleotide sequence ID" value="NZ_WWSF01000004.1"/>
</dbReference>
<evidence type="ECO:0000256" key="11">
    <source>
        <dbReference type="ARBA" id="ARBA00023163"/>
    </source>
</evidence>
<feature type="region of interest" description="Regulatory domain" evidence="13">
    <location>
        <begin position="439"/>
        <end position="662"/>
    </location>
</feature>
<comment type="cofactor">
    <cofactor evidence="13">
        <name>Mg(2+)</name>
        <dbReference type="ChEBI" id="CHEBI:18420"/>
    </cofactor>
</comment>
<keyword evidence="6 13" id="KW-0028">Amino-acid biosynthesis</keyword>
<dbReference type="GO" id="GO:0005737">
    <property type="term" value="C:cytoplasm"/>
    <property type="evidence" value="ECO:0007669"/>
    <property type="project" value="UniProtKB-SubCell"/>
</dbReference>
<dbReference type="GO" id="GO:0003985">
    <property type="term" value="F:acetyl-CoA C-acetyltransferase activity"/>
    <property type="evidence" value="ECO:0007669"/>
    <property type="project" value="UniProtKB-UniRule"/>
</dbReference>
<evidence type="ECO:0000256" key="9">
    <source>
        <dbReference type="ARBA" id="ARBA00023015"/>
    </source>
</evidence>
<keyword evidence="5 13" id="KW-0432">Leucine biosynthesis</keyword>
<feature type="domain" description="Pyruvate carboxyltransferase" evidence="15">
    <location>
        <begin position="31"/>
        <end position="304"/>
    </location>
</feature>
<dbReference type="Proteomes" id="UP000449249">
    <property type="component" value="Unassembled WGS sequence"/>
</dbReference>
<evidence type="ECO:0000256" key="1">
    <source>
        <dbReference type="ARBA" id="ARBA00000064"/>
    </source>
</evidence>
<dbReference type="PANTHER" id="PTHR46911:SF1">
    <property type="entry name" value="2-ISOPROPYLMALATE SYNTHASE"/>
    <property type="match status" value="1"/>
</dbReference>
<dbReference type="InterPro" id="IPR009057">
    <property type="entry name" value="Homeodomain-like_sf"/>
</dbReference>
<evidence type="ECO:0000313" key="16">
    <source>
        <dbReference type="EMBL" id="MZK10098.1"/>
    </source>
</evidence>
<evidence type="ECO:0000256" key="4">
    <source>
        <dbReference type="ARBA" id="ARBA00012973"/>
    </source>
</evidence>
<dbReference type="InterPro" id="IPR013709">
    <property type="entry name" value="2-isopropylmalate_synth_dimer"/>
</dbReference>
<comment type="caution">
    <text evidence="16">The sequence shown here is derived from an EMBL/GenBank/DDBJ whole genome shotgun (WGS) entry which is preliminary data.</text>
</comment>
<evidence type="ECO:0000256" key="7">
    <source>
        <dbReference type="ARBA" id="ARBA00022679"/>
    </source>
</evidence>
<dbReference type="NCBIfam" id="NF002991">
    <property type="entry name" value="PRK03739.1"/>
    <property type="match status" value="1"/>
</dbReference>
<dbReference type="InterPro" id="IPR020449">
    <property type="entry name" value="Tscrpt_reg_AraC-type_HTH"/>
</dbReference>
<dbReference type="SMART" id="SM00342">
    <property type="entry name" value="HTH_ARAC"/>
    <property type="match status" value="1"/>
</dbReference>
<dbReference type="PROSITE" id="PS00815">
    <property type="entry name" value="AIPM_HOMOCIT_SYNTH_1"/>
    <property type="match status" value="1"/>
</dbReference>
<dbReference type="GO" id="GO:0043565">
    <property type="term" value="F:sequence-specific DNA binding"/>
    <property type="evidence" value="ECO:0007669"/>
    <property type="project" value="InterPro"/>
</dbReference>
<evidence type="ECO:0000256" key="10">
    <source>
        <dbReference type="ARBA" id="ARBA00023125"/>
    </source>
</evidence>
<comment type="catalytic activity">
    <reaction evidence="1 13">
        <text>3-methyl-2-oxobutanoate + acetyl-CoA + H2O = (2S)-2-isopropylmalate + CoA + H(+)</text>
        <dbReference type="Rhea" id="RHEA:21524"/>
        <dbReference type="ChEBI" id="CHEBI:1178"/>
        <dbReference type="ChEBI" id="CHEBI:11851"/>
        <dbReference type="ChEBI" id="CHEBI:15377"/>
        <dbReference type="ChEBI" id="CHEBI:15378"/>
        <dbReference type="ChEBI" id="CHEBI:57287"/>
        <dbReference type="ChEBI" id="CHEBI:57288"/>
        <dbReference type="EC" id="2.3.3.13"/>
    </reaction>
</comment>
<keyword evidence="13" id="KW-0460">Magnesium</keyword>
<dbReference type="InterPro" id="IPR013785">
    <property type="entry name" value="Aldolase_TIM"/>
</dbReference>
<keyword evidence="12 13" id="KW-0100">Branched-chain amino acid biosynthesis</keyword>
<name>A0A6N9JUZ6_9FIRM</name>
<dbReference type="Gene3D" id="3.20.20.70">
    <property type="entry name" value="Aldolase class I"/>
    <property type="match status" value="1"/>
</dbReference>
<feature type="binding site" evidence="13">
    <location>
        <position position="245"/>
    </location>
    <ligand>
        <name>Mg(2+)</name>
        <dbReference type="ChEBI" id="CHEBI:18420"/>
    </ligand>
</feature>
<feature type="binding site" evidence="13">
    <location>
        <position position="243"/>
    </location>
    <ligand>
        <name>Mg(2+)</name>
        <dbReference type="ChEBI" id="CHEBI:18420"/>
    </ligand>
</feature>